<gene>
    <name evidence="3" type="ORF">UFOPK1537_00440</name>
</gene>
<evidence type="ECO:0000259" key="2">
    <source>
        <dbReference type="Pfam" id="PF07510"/>
    </source>
</evidence>
<dbReference type="Pfam" id="PF07510">
    <property type="entry name" value="GmrSD_C"/>
    <property type="match status" value="1"/>
</dbReference>
<dbReference type="PROSITE" id="PS51257">
    <property type="entry name" value="PROKAR_LIPOPROTEIN"/>
    <property type="match status" value="1"/>
</dbReference>
<sequence>MRSPSSSNLLVGLVGSAVILGGFFGCSDSSDQNQTRPPVTITPTQSSTPTETLTPEPSSSPTVTSTPEPTQAVSSQALSALASLPIKGRAPKTGYDRDLFASDWDYSFGCDMRNKILRRDFSEFVFRVGSSCIIETGVLQDPYTGSTINFVRGVATSSEVQIDHVVAVSDAWQKGAQQLSSDQRYAFYNDPLNLLAVSGSANSQKSDSDAASWLPANKAFRCEFVARQIAVKLSYNLWVTQAEYDSMYRVLETCPNQTLPTN</sequence>
<proteinExistence type="predicted"/>
<dbReference type="EMBL" id="CAEZSX010000050">
    <property type="protein sequence ID" value="CAB4553090.1"/>
    <property type="molecule type" value="Genomic_DNA"/>
</dbReference>
<dbReference type="PANTHER" id="PTHR24094">
    <property type="entry name" value="SECRETED PROTEIN"/>
    <property type="match status" value="1"/>
</dbReference>
<reference evidence="3" key="1">
    <citation type="submission" date="2020-05" db="EMBL/GenBank/DDBJ databases">
        <authorList>
            <person name="Chiriac C."/>
            <person name="Salcher M."/>
            <person name="Ghai R."/>
            <person name="Kavagutti S V."/>
        </authorList>
    </citation>
    <scope>NUCLEOTIDE SEQUENCE</scope>
</reference>
<dbReference type="PANTHER" id="PTHR24094:SF15">
    <property type="entry name" value="AMP-DEPENDENT SYNTHETASE_LIGASE DOMAIN-CONTAINING PROTEIN-RELATED"/>
    <property type="match status" value="1"/>
</dbReference>
<evidence type="ECO:0000313" key="3">
    <source>
        <dbReference type="EMBL" id="CAB4553090.1"/>
    </source>
</evidence>
<organism evidence="3">
    <name type="scientific">freshwater metagenome</name>
    <dbReference type="NCBI Taxonomy" id="449393"/>
    <lineage>
        <taxon>unclassified sequences</taxon>
        <taxon>metagenomes</taxon>
        <taxon>ecological metagenomes</taxon>
    </lineage>
</organism>
<feature type="region of interest" description="Disordered" evidence="1">
    <location>
        <begin position="29"/>
        <end position="71"/>
    </location>
</feature>
<name>A0A6J6CNG0_9ZZZZ</name>
<evidence type="ECO:0000256" key="1">
    <source>
        <dbReference type="SAM" id="MobiDB-lite"/>
    </source>
</evidence>
<dbReference type="InterPro" id="IPR011089">
    <property type="entry name" value="GmrSD_C"/>
</dbReference>
<accession>A0A6J6CNG0</accession>
<dbReference type="AlphaFoldDB" id="A0A6J6CNG0"/>
<feature type="domain" description="GmrSD restriction endonucleases C-terminal" evidence="2">
    <location>
        <begin position="112"/>
        <end position="249"/>
    </location>
</feature>
<feature type="compositionally biased region" description="Low complexity" evidence="1">
    <location>
        <begin position="37"/>
        <end position="71"/>
    </location>
</feature>
<protein>
    <submittedName>
        <fullName evidence="3">Unannotated protein</fullName>
    </submittedName>
</protein>